<dbReference type="SUPFAM" id="SSF144232">
    <property type="entry name" value="HIT/MYND zinc finger-like"/>
    <property type="match status" value="1"/>
</dbReference>
<keyword evidence="1" id="KW-0479">Metal-binding</keyword>
<name>A0A6A3H035_9STRA</name>
<keyword evidence="10" id="KW-1185">Reference proteome</keyword>
<protein>
    <recommendedName>
        <fullName evidence="5">MYND-type domain-containing protein</fullName>
    </recommendedName>
</protein>
<evidence type="ECO:0000256" key="4">
    <source>
        <dbReference type="PROSITE-ProRule" id="PRU00134"/>
    </source>
</evidence>
<dbReference type="GO" id="GO:0008270">
    <property type="term" value="F:zinc ion binding"/>
    <property type="evidence" value="ECO:0007669"/>
    <property type="project" value="UniProtKB-KW"/>
</dbReference>
<evidence type="ECO:0000256" key="1">
    <source>
        <dbReference type="ARBA" id="ARBA00022723"/>
    </source>
</evidence>
<evidence type="ECO:0000313" key="9">
    <source>
        <dbReference type="Proteomes" id="UP000429607"/>
    </source>
</evidence>
<evidence type="ECO:0000313" key="10">
    <source>
        <dbReference type="Proteomes" id="UP000434957"/>
    </source>
</evidence>
<comment type="caution">
    <text evidence="7">The sequence shown here is derived from an EMBL/GenBank/DDBJ whole genome shotgun (WGS) entry which is preliminary data.</text>
</comment>
<dbReference type="AlphaFoldDB" id="A0A6A3H035"/>
<keyword evidence="2 4" id="KW-0863">Zinc-finger</keyword>
<sequence>MVLQSVCQVCGPRAGVSPDSLFKCSRCQGVLYCGREHQSAHFAEHKVICRRVKKARDLMDSEAHKVRNADEDDLFTPANAFETDVGHFWGILDTRPYMRAKMELVRALSMMDSHPAIEAALAEAMDSLRLCRSDNVGVRFLVPTLMLLLGQCQEAYDFIKWHTMVYQDSHYDWGNVELPYLDTHDADMTEEEMPVAYGDVFFTSSLVYIKMTLAEAVKDAITAHELADRASLPAVVTDSLGAFLAPSGNTQSLADLNELHRKLTSQIQEVFALTHTQNEHFWGAMLDPAPLVQAPDPPYYSGGDVNQVKIWVEQNAMLWRDHHEFIREHRRALA</sequence>
<evidence type="ECO:0000256" key="3">
    <source>
        <dbReference type="ARBA" id="ARBA00022833"/>
    </source>
</evidence>
<dbReference type="OrthoDB" id="60251at2759"/>
<evidence type="ECO:0000313" key="7">
    <source>
        <dbReference type="EMBL" id="KAE8962308.1"/>
    </source>
</evidence>
<evidence type="ECO:0000313" key="6">
    <source>
        <dbReference type="EMBL" id="KAE8962203.1"/>
    </source>
</evidence>
<feature type="domain" description="MYND-type" evidence="5">
    <location>
        <begin position="7"/>
        <end position="49"/>
    </location>
</feature>
<dbReference type="EMBL" id="QXFU01006042">
    <property type="protein sequence ID" value="KAE8962203.1"/>
    <property type="molecule type" value="Genomic_DNA"/>
</dbReference>
<dbReference type="Proteomes" id="UP000429607">
    <property type="component" value="Unassembled WGS sequence"/>
</dbReference>
<dbReference type="PROSITE" id="PS50865">
    <property type="entry name" value="ZF_MYND_2"/>
    <property type="match status" value="1"/>
</dbReference>
<dbReference type="EMBL" id="QXFV01006161">
    <property type="protein sequence ID" value="KAE8962308.1"/>
    <property type="molecule type" value="Genomic_DNA"/>
</dbReference>
<proteinExistence type="predicted"/>
<evidence type="ECO:0000313" key="8">
    <source>
        <dbReference type="EMBL" id="KAE9268925.1"/>
    </source>
</evidence>
<gene>
    <name evidence="7" type="ORF">PR001_g29743</name>
    <name evidence="6" type="ORF">PR002_g29674</name>
    <name evidence="8" type="ORF">PR003_g31293</name>
</gene>
<dbReference type="Proteomes" id="UP000434957">
    <property type="component" value="Unassembled WGS sequence"/>
</dbReference>
<keyword evidence="3" id="KW-0862">Zinc</keyword>
<reference evidence="9 11" key="1">
    <citation type="submission" date="2018-09" db="EMBL/GenBank/DDBJ databases">
        <title>Genomic investigation of the strawberry pathogen Phytophthora fragariae indicates pathogenicity is determined by transcriptional variation in three key races.</title>
        <authorList>
            <person name="Adams T.M."/>
            <person name="Armitage A.D."/>
            <person name="Sobczyk M.K."/>
            <person name="Bates H.J."/>
            <person name="Dunwell J.M."/>
            <person name="Nellist C.F."/>
            <person name="Harrison R.J."/>
        </authorList>
    </citation>
    <scope>NUCLEOTIDE SEQUENCE [LARGE SCALE GENOMIC DNA]</scope>
    <source>
        <strain evidence="7 9">SCRP249</strain>
        <strain evidence="6 11">SCRP324</strain>
        <strain evidence="8 10">SCRP333</strain>
    </source>
</reference>
<dbReference type="EMBL" id="QXFT01006477">
    <property type="protein sequence ID" value="KAE9268925.1"/>
    <property type="molecule type" value="Genomic_DNA"/>
</dbReference>
<organism evidence="7 9">
    <name type="scientific">Phytophthora rubi</name>
    <dbReference type="NCBI Taxonomy" id="129364"/>
    <lineage>
        <taxon>Eukaryota</taxon>
        <taxon>Sar</taxon>
        <taxon>Stramenopiles</taxon>
        <taxon>Oomycota</taxon>
        <taxon>Peronosporomycetes</taxon>
        <taxon>Peronosporales</taxon>
        <taxon>Peronosporaceae</taxon>
        <taxon>Phytophthora</taxon>
    </lineage>
</organism>
<evidence type="ECO:0000259" key="5">
    <source>
        <dbReference type="PROSITE" id="PS50865"/>
    </source>
</evidence>
<dbReference type="PROSITE" id="PS01360">
    <property type="entry name" value="ZF_MYND_1"/>
    <property type="match status" value="1"/>
</dbReference>
<dbReference type="Gene3D" id="6.10.140.2220">
    <property type="match status" value="1"/>
</dbReference>
<evidence type="ECO:0000313" key="11">
    <source>
        <dbReference type="Proteomes" id="UP000435112"/>
    </source>
</evidence>
<evidence type="ECO:0000256" key="2">
    <source>
        <dbReference type="ARBA" id="ARBA00022771"/>
    </source>
</evidence>
<dbReference type="InterPro" id="IPR002893">
    <property type="entry name" value="Znf_MYND"/>
</dbReference>
<dbReference type="Pfam" id="PF01753">
    <property type="entry name" value="zf-MYND"/>
    <property type="match status" value="1"/>
</dbReference>
<dbReference type="Proteomes" id="UP000435112">
    <property type="component" value="Unassembled WGS sequence"/>
</dbReference>
<accession>A0A6A3H035</accession>